<dbReference type="AlphaFoldDB" id="A0A1I4QUC9"/>
<keyword evidence="2" id="KW-1185">Reference proteome</keyword>
<protein>
    <submittedName>
        <fullName evidence="1">Uncharacterized protein</fullName>
    </submittedName>
</protein>
<evidence type="ECO:0000313" key="2">
    <source>
        <dbReference type="Proteomes" id="UP000198535"/>
    </source>
</evidence>
<proteinExistence type="predicted"/>
<sequence>MVNRIIKKTIIGDFNTPETLKDFFLLSFAMK</sequence>
<dbReference type="Proteomes" id="UP000198535">
    <property type="component" value="Unassembled WGS sequence"/>
</dbReference>
<accession>A0A1I4QUC9</accession>
<reference evidence="2" key="1">
    <citation type="submission" date="2016-10" db="EMBL/GenBank/DDBJ databases">
        <authorList>
            <person name="Varghese N."/>
            <person name="Submissions S."/>
        </authorList>
    </citation>
    <scope>NUCLEOTIDE SEQUENCE [LARGE SCALE GENOMIC DNA]</scope>
    <source>
        <strain evidence="2">Mob M</strain>
    </source>
</reference>
<organism evidence="1 2">
    <name type="scientific">Methanolobus profundi</name>
    <dbReference type="NCBI Taxonomy" id="487685"/>
    <lineage>
        <taxon>Archaea</taxon>
        <taxon>Methanobacteriati</taxon>
        <taxon>Methanobacteriota</taxon>
        <taxon>Stenosarchaea group</taxon>
        <taxon>Methanomicrobia</taxon>
        <taxon>Methanosarcinales</taxon>
        <taxon>Methanosarcinaceae</taxon>
        <taxon>Methanolobus</taxon>
    </lineage>
</organism>
<gene>
    <name evidence="1" type="ORF">SAMN04488696_1203</name>
</gene>
<dbReference type="STRING" id="487685.SAMN04488696_1203"/>
<dbReference type="EMBL" id="FOUJ01000002">
    <property type="protein sequence ID" value="SFM43639.1"/>
    <property type="molecule type" value="Genomic_DNA"/>
</dbReference>
<name>A0A1I4QUC9_9EURY</name>
<evidence type="ECO:0000313" key="1">
    <source>
        <dbReference type="EMBL" id="SFM43639.1"/>
    </source>
</evidence>